<evidence type="ECO:0000313" key="22">
    <source>
        <dbReference type="Proteomes" id="UP000030140"/>
    </source>
</evidence>
<evidence type="ECO:0000256" key="7">
    <source>
        <dbReference type="ARBA" id="ARBA00013998"/>
    </source>
</evidence>
<dbReference type="EC" id="2.1.1.13" evidence="6"/>
<sequence length="332" mass="36029">MAAQLKAVLQERILVLDGAMGTMLQAYNFSEEDFRGERFKDFYRSVKGNNDLLSLTQPAAIAEVHRKYFEAGADIVETNTFLSTTIAMADYEMEEYVYDLNYASAKIAKNVAQSITAKEPHKPRFVAGSIGPTNKTASMSPDVNDPGYRAVSFEELRVAYKQQVEALLDGGVDILLVETVFDTLNAKAALFAIDQVKEERGVDTPVMISGTITDASGRTLSGQTAEAFLISVSHIPLLSVGFNCALGASQLQPHLEAIANKTEVGISAHPNAGLPNAFGEYDETPEQMAMQIKKYIDKNLVNIVGGCCGTTPAHIKAIAQLVENVTPRKCKL</sequence>
<evidence type="ECO:0000256" key="10">
    <source>
        <dbReference type="ARBA" id="ARBA00022628"/>
    </source>
</evidence>
<dbReference type="Gene3D" id="3.20.20.330">
    <property type="entry name" value="Homocysteine-binding-like domain"/>
    <property type="match status" value="1"/>
</dbReference>
<dbReference type="KEGG" id="ddo:I597_0216"/>
<evidence type="ECO:0000313" key="21">
    <source>
        <dbReference type="EMBL" id="KGO06572.1"/>
    </source>
</evidence>
<dbReference type="AlphaFoldDB" id="A0A0A2GTK0"/>
<reference evidence="21 22" key="1">
    <citation type="submission" date="2014-10" db="EMBL/GenBank/DDBJ databases">
        <title>Draft genome sequence of the proteorhodopsin-containing marine bacterium Dokdonia donghaensis.</title>
        <authorList>
            <person name="Gomez-Consarnau L."/>
            <person name="Gonzalez J.M."/>
            <person name="Riedel T."/>
            <person name="Jaenicke S."/>
            <person name="Wagner-Doebler I."/>
            <person name="Fuhrman J.A."/>
        </authorList>
    </citation>
    <scope>NUCLEOTIDE SEQUENCE [LARGE SCALE GENOMIC DNA]</scope>
    <source>
        <strain evidence="21 22">DSW-1</strain>
    </source>
</reference>
<dbReference type="PANTHER" id="PTHR45833:SF1">
    <property type="entry name" value="METHIONINE SYNTHASE"/>
    <property type="match status" value="1"/>
</dbReference>
<dbReference type="InterPro" id="IPR050554">
    <property type="entry name" value="Met_Synthase/Corrinoid"/>
</dbReference>
<evidence type="ECO:0000256" key="6">
    <source>
        <dbReference type="ARBA" id="ARBA00012032"/>
    </source>
</evidence>
<evidence type="ECO:0000256" key="1">
    <source>
        <dbReference type="ARBA" id="ARBA00001700"/>
    </source>
</evidence>
<keyword evidence="10" id="KW-0846">Cobalamin</keyword>
<evidence type="ECO:0000256" key="3">
    <source>
        <dbReference type="ARBA" id="ARBA00001956"/>
    </source>
</evidence>
<dbReference type="PATRIC" id="fig|1300343.5.peg.218"/>
<dbReference type="InterPro" id="IPR036589">
    <property type="entry name" value="HCY_dom_sf"/>
</dbReference>
<dbReference type="GO" id="GO:0046653">
    <property type="term" value="P:tetrahydrofolate metabolic process"/>
    <property type="evidence" value="ECO:0007669"/>
    <property type="project" value="TreeGrafter"/>
</dbReference>
<evidence type="ECO:0000256" key="18">
    <source>
        <dbReference type="ARBA" id="ARBA00031040"/>
    </source>
</evidence>
<keyword evidence="11 19" id="KW-0808">Transferase</keyword>
<dbReference type="GO" id="GO:0046872">
    <property type="term" value="F:metal ion binding"/>
    <property type="evidence" value="ECO:0007669"/>
    <property type="project" value="UniProtKB-KW"/>
</dbReference>
<dbReference type="FunFam" id="3.20.20.330:FF:000001">
    <property type="entry name" value="Methionine synthase"/>
    <property type="match status" value="1"/>
</dbReference>
<evidence type="ECO:0000256" key="11">
    <source>
        <dbReference type="ARBA" id="ARBA00022679"/>
    </source>
</evidence>
<organism evidence="21 22">
    <name type="scientific">Dokdonia donghaensis DSW-1</name>
    <dbReference type="NCBI Taxonomy" id="1300343"/>
    <lineage>
        <taxon>Bacteria</taxon>
        <taxon>Pseudomonadati</taxon>
        <taxon>Bacteroidota</taxon>
        <taxon>Flavobacteriia</taxon>
        <taxon>Flavobacteriales</taxon>
        <taxon>Flavobacteriaceae</taxon>
        <taxon>Dokdonia</taxon>
    </lineage>
</organism>
<evidence type="ECO:0000259" key="20">
    <source>
        <dbReference type="PROSITE" id="PS50970"/>
    </source>
</evidence>
<comment type="cofactor">
    <cofactor evidence="3">
        <name>methylcob(III)alamin</name>
        <dbReference type="ChEBI" id="CHEBI:28115"/>
    </cofactor>
</comment>
<dbReference type="GO" id="GO:0050667">
    <property type="term" value="P:homocysteine metabolic process"/>
    <property type="evidence" value="ECO:0007669"/>
    <property type="project" value="TreeGrafter"/>
</dbReference>
<evidence type="ECO:0000256" key="14">
    <source>
        <dbReference type="ARBA" id="ARBA00022833"/>
    </source>
</evidence>
<dbReference type="GO" id="GO:0008705">
    <property type="term" value="F:methionine synthase activity"/>
    <property type="evidence" value="ECO:0007669"/>
    <property type="project" value="UniProtKB-EC"/>
</dbReference>
<protein>
    <recommendedName>
        <fullName evidence="7">Methionine synthase</fullName>
        <ecNumber evidence="6">2.1.1.13</ecNumber>
    </recommendedName>
    <alternativeName>
        <fullName evidence="18">5-methyltetrahydrofolate--homocysteine methyltransferase</fullName>
    </alternativeName>
</protein>
<evidence type="ECO:0000256" key="12">
    <source>
        <dbReference type="ARBA" id="ARBA00022691"/>
    </source>
</evidence>
<keyword evidence="15" id="KW-0486">Methionine biosynthesis</keyword>
<evidence type="ECO:0000256" key="19">
    <source>
        <dbReference type="PROSITE-ProRule" id="PRU00333"/>
    </source>
</evidence>
<dbReference type="PANTHER" id="PTHR45833">
    <property type="entry name" value="METHIONINE SYNTHASE"/>
    <property type="match status" value="1"/>
</dbReference>
<feature type="binding site" evidence="19">
    <location>
        <position position="307"/>
    </location>
    <ligand>
        <name>Zn(2+)</name>
        <dbReference type="ChEBI" id="CHEBI:29105"/>
    </ligand>
</feature>
<comment type="cofactor">
    <cofactor evidence="2 19">
        <name>Zn(2+)</name>
        <dbReference type="ChEBI" id="CHEBI:29105"/>
    </cofactor>
</comment>
<dbReference type="SUPFAM" id="SSF82282">
    <property type="entry name" value="Homocysteine S-methyltransferase"/>
    <property type="match status" value="1"/>
</dbReference>
<feature type="binding site" evidence="19">
    <location>
        <position position="308"/>
    </location>
    <ligand>
        <name>Zn(2+)</name>
        <dbReference type="ChEBI" id="CHEBI:29105"/>
    </ligand>
</feature>
<evidence type="ECO:0000256" key="9">
    <source>
        <dbReference type="ARBA" id="ARBA00022605"/>
    </source>
</evidence>
<gene>
    <name evidence="21" type="ORF">NV36_06770</name>
</gene>
<comment type="catalytic activity">
    <reaction evidence="1">
        <text>(6S)-5-methyl-5,6,7,8-tetrahydrofolate + L-homocysteine = (6S)-5,6,7,8-tetrahydrofolate + L-methionine</text>
        <dbReference type="Rhea" id="RHEA:11172"/>
        <dbReference type="ChEBI" id="CHEBI:18608"/>
        <dbReference type="ChEBI" id="CHEBI:57453"/>
        <dbReference type="ChEBI" id="CHEBI:57844"/>
        <dbReference type="ChEBI" id="CHEBI:58199"/>
        <dbReference type="EC" id="2.1.1.13"/>
    </reaction>
</comment>
<dbReference type="GO" id="GO:0005829">
    <property type="term" value="C:cytosol"/>
    <property type="evidence" value="ECO:0007669"/>
    <property type="project" value="TreeGrafter"/>
</dbReference>
<dbReference type="PROSITE" id="PS50970">
    <property type="entry name" value="HCY"/>
    <property type="match status" value="1"/>
</dbReference>
<comment type="caution">
    <text evidence="21">The sequence shown here is derived from an EMBL/GenBank/DDBJ whole genome shotgun (WGS) entry which is preliminary data.</text>
</comment>
<dbReference type="Pfam" id="PF02574">
    <property type="entry name" value="S-methyl_trans"/>
    <property type="match status" value="1"/>
</dbReference>
<evidence type="ECO:0000256" key="13">
    <source>
        <dbReference type="ARBA" id="ARBA00022723"/>
    </source>
</evidence>
<dbReference type="InterPro" id="IPR003726">
    <property type="entry name" value="HCY_dom"/>
</dbReference>
<dbReference type="RefSeq" id="WP_035325671.1">
    <property type="nucleotide sequence ID" value="NZ_CP015125.1"/>
</dbReference>
<keyword evidence="14 19" id="KW-0862">Zinc</keyword>
<name>A0A0A2GTK0_9FLAO</name>
<feature type="binding site" evidence="19">
    <location>
        <position position="244"/>
    </location>
    <ligand>
        <name>Zn(2+)</name>
        <dbReference type="ChEBI" id="CHEBI:29105"/>
    </ligand>
</feature>
<keyword evidence="13 19" id="KW-0479">Metal-binding</keyword>
<evidence type="ECO:0000256" key="2">
    <source>
        <dbReference type="ARBA" id="ARBA00001947"/>
    </source>
</evidence>
<evidence type="ECO:0000256" key="8">
    <source>
        <dbReference type="ARBA" id="ARBA00022603"/>
    </source>
</evidence>
<dbReference type="Proteomes" id="UP000030140">
    <property type="component" value="Unassembled WGS sequence"/>
</dbReference>
<proteinExistence type="inferred from homology"/>
<comment type="function">
    <text evidence="17">Catalyzes the transfer of a methyl group from methyl-cobalamin to homocysteine, yielding enzyme-bound cob(I)alamin and methionine. Subsequently, remethylates the cofactor using methyltetrahydrofolate.</text>
</comment>
<evidence type="ECO:0000256" key="17">
    <source>
        <dbReference type="ARBA" id="ARBA00025552"/>
    </source>
</evidence>
<evidence type="ECO:0000256" key="5">
    <source>
        <dbReference type="ARBA" id="ARBA00010398"/>
    </source>
</evidence>
<keyword evidence="16" id="KW-0170">Cobalt</keyword>
<evidence type="ECO:0000256" key="15">
    <source>
        <dbReference type="ARBA" id="ARBA00023167"/>
    </source>
</evidence>
<evidence type="ECO:0000256" key="4">
    <source>
        <dbReference type="ARBA" id="ARBA00005178"/>
    </source>
</evidence>
<dbReference type="EMBL" id="JSAQ01000001">
    <property type="protein sequence ID" value="KGO06572.1"/>
    <property type="molecule type" value="Genomic_DNA"/>
</dbReference>
<keyword evidence="12" id="KW-0949">S-adenosyl-L-methionine</keyword>
<feature type="domain" description="Hcy-binding" evidence="20">
    <location>
        <begin position="2"/>
        <end position="322"/>
    </location>
</feature>
<comment type="similarity">
    <text evidence="5">Belongs to the vitamin-B12 dependent methionine synthase family.</text>
</comment>
<comment type="pathway">
    <text evidence="4">Amino-acid biosynthesis; L-methionine biosynthesis via de novo pathway; L-methionine from L-homocysteine (MetH route): step 1/1.</text>
</comment>
<accession>A0A0A2GTK0</accession>
<keyword evidence="8 19" id="KW-0489">Methyltransferase</keyword>
<keyword evidence="9" id="KW-0028">Amino-acid biosynthesis</keyword>
<keyword evidence="22" id="KW-1185">Reference proteome</keyword>
<dbReference type="OrthoDB" id="9803687at2"/>
<dbReference type="GO" id="GO:0032259">
    <property type="term" value="P:methylation"/>
    <property type="evidence" value="ECO:0007669"/>
    <property type="project" value="UniProtKB-KW"/>
</dbReference>
<evidence type="ECO:0000256" key="16">
    <source>
        <dbReference type="ARBA" id="ARBA00023285"/>
    </source>
</evidence>
<dbReference type="GO" id="GO:0031419">
    <property type="term" value="F:cobalamin binding"/>
    <property type="evidence" value="ECO:0007669"/>
    <property type="project" value="UniProtKB-KW"/>
</dbReference>